<dbReference type="Pfam" id="PF07843">
    <property type="entry name" value="DUF1634"/>
    <property type="match status" value="1"/>
</dbReference>
<reference evidence="2 3" key="1">
    <citation type="submission" date="2016-11" db="EMBL/GenBank/DDBJ databases">
        <title>Paenibacillus species isolates.</title>
        <authorList>
            <person name="Beno S.M."/>
        </authorList>
    </citation>
    <scope>NUCLEOTIDE SEQUENCE [LARGE SCALE GENOMIC DNA]</scope>
    <source>
        <strain evidence="2 3">FSL R5-0378</strain>
    </source>
</reference>
<evidence type="ECO:0008006" key="4">
    <source>
        <dbReference type="Google" id="ProtNLM"/>
    </source>
</evidence>
<dbReference type="InterPro" id="IPR012861">
    <property type="entry name" value="DUF1634"/>
</dbReference>
<dbReference type="EMBL" id="MRTP01000009">
    <property type="protein sequence ID" value="OMF51676.1"/>
    <property type="molecule type" value="Genomic_DNA"/>
</dbReference>
<feature type="transmembrane region" description="Helical" evidence="1">
    <location>
        <begin position="75"/>
        <end position="101"/>
    </location>
</feature>
<gene>
    <name evidence="2" type="ORF">BK138_25840</name>
</gene>
<sequence length="128" mass="14002">MSETNEQRQERQQKDILEVELAVSRWLRVGVVLSAAVIIVGLVLFFMEGSSGYPGSSYPHSLPDIVSGIASFKPYAVITAGLILLILTPVLRVAISIWVFVREGDKLYTGITTLVLLILIISFILGKA</sequence>
<keyword evidence="1" id="KW-0472">Membrane</keyword>
<dbReference type="Proteomes" id="UP000187172">
    <property type="component" value="Unassembled WGS sequence"/>
</dbReference>
<evidence type="ECO:0000256" key="1">
    <source>
        <dbReference type="SAM" id="Phobius"/>
    </source>
</evidence>
<keyword evidence="3" id="KW-1185">Reference proteome</keyword>
<feature type="transmembrane region" description="Helical" evidence="1">
    <location>
        <begin position="107"/>
        <end position="126"/>
    </location>
</feature>
<comment type="caution">
    <text evidence="2">The sequence shown here is derived from an EMBL/GenBank/DDBJ whole genome shotgun (WGS) entry which is preliminary data.</text>
</comment>
<name>A0A1R1EIM6_9BACL</name>
<accession>A0A1R1EIM6</accession>
<dbReference type="STRING" id="297318.BK138_25840"/>
<keyword evidence="1" id="KW-1133">Transmembrane helix</keyword>
<evidence type="ECO:0000313" key="2">
    <source>
        <dbReference type="EMBL" id="OMF51676.1"/>
    </source>
</evidence>
<dbReference type="RefSeq" id="WP_076173676.1">
    <property type="nucleotide sequence ID" value="NZ_MRTP01000009.1"/>
</dbReference>
<keyword evidence="1" id="KW-0812">Transmembrane</keyword>
<proteinExistence type="predicted"/>
<feature type="transmembrane region" description="Helical" evidence="1">
    <location>
        <begin position="26"/>
        <end position="47"/>
    </location>
</feature>
<organism evidence="2 3">
    <name type="scientific">Paenibacillus rhizosphaerae</name>
    <dbReference type="NCBI Taxonomy" id="297318"/>
    <lineage>
        <taxon>Bacteria</taxon>
        <taxon>Bacillati</taxon>
        <taxon>Bacillota</taxon>
        <taxon>Bacilli</taxon>
        <taxon>Bacillales</taxon>
        <taxon>Paenibacillaceae</taxon>
        <taxon>Paenibacillus</taxon>
    </lineage>
</organism>
<evidence type="ECO:0000313" key="3">
    <source>
        <dbReference type="Proteomes" id="UP000187172"/>
    </source>
</evidence>
<dbReference type="AlphaFoldDB" id="A0A1R1EIM6"/>
<protein>
    <recommendedName>
        <fullName evidence="4">DUF1634 domain-containing protein</fullName>
    </recommendedName>
</protein>